<dbReference type="Proteomes" id="UP000248817">
    <property type="component" value="Unassembled WGS sequence"/>
</dbReference>
<protein>
    <submittedName>
        <fullName evidence="1">Uncharacterized protein</fullName>
    </submittedName>
</protein>
<evidence type="ECO:0000313" key="1">
    <source>
        <dbReference type="EMBL" id="PYI27211.1"/>
    </source>
</evidence>
<evidence type="ECO:0000313" key="2">
    <source>
        <dbReference type="Proteomes" id="UP000248817"/>
    </source>
</evidence>
<sequence>MPLGKPIPTFPCLGDLQWIPVAIFTMAMIITLTHHQSHLRATHAQLQSRIAQINSAYPVVSATSCLKRENPTTSHSTHCSCSYFHLRSDAIETNIAHQASKRHTHSVKNYGVNLKVASQLPPKQSGSLRASIWLPPLPRQRGA</sequence>
<name>A0A2V5HTS0_9EURO</name>
<accession>A0A2V5HTS0</accession>
<dbReference type="AlphaFoldDB" id="A0A2V5HTS0"/>
<gene>
    <name evidence="1" type="ORF">BP00DRAFT_31968</name>
</gene>
<keyword evidence="2" id="KW-1185">Reference proteome</keyword>
<proteinExistence type="predicted"/>
<organism evidence="1 2">
    <name type="scientific">Aspergillus indologenus CBS 114.80</name>
    <dbReference type="NCBI Taxonomy" id="1450541"/>
    <lineage>
        <taxon>Eukaryota</taxon>
        <taxon>Fungi</taxon>
        <taxon>Dikarya</taxon>
        <taxon>Ascomycota</taxon>
        <taxon>Pezizomycotina</taxon>
        <taxon>Eurotiomycetes</taxon>
        <taxon>Eurotiomycetidae</taxon>
        <taxon>Eurotiales</taxon>
        <taxon>Aspergillaceae</taxon>
        <taxon>Aspergillus</taxon>
        <taxon>Aspergillus subgen. Circumdati</taxon>
    </lineage>
</organism>
<dbReference type="EMBL" id="KZ825575">
    <property type="protein sequence ID" value="PYI27211.1"/>
    <property type="molecule type" value="Genomic_DNA"/>
</dbReference>
<reference evidence="1 2" key="1">
    <citation type="submission" date="2018-02" db="EMBL/GenBank/DDBJ databases">
        <title>The genomes of Aspergillus section Nigri reveals drivers in fungal speciation.</title>
        <authorList>
            <consortium name="DOE Joint Genome Institute"/>
            <person name="Vesth T.C."/>
            <person name="Nybo J."/>
            <person name="Theobald S."/>
            <person name="Brandl J."/>
            <person name="Frisvad J.C."/>
            <person name="Nielsen K.F."/>
            <person name="Lyhne E.K."/>
            <person name="Kogle M.E."/>
            <person name="Kuo A."/>
            <person name="Riley R."/>
            <person name="Clum A."/>
            <person name="Nolan M."/>
            <person name="Lipzen A."/>
            <person name="Salamov A."/>
            <person name="Henrissat B."/>
            <person name="Wiebenga A."/>
            <person name="De vries R.P."/>
            <person name="Grigoriev I.V."/>
            <person name="Mortensen U.H."/>
            <person name="Andersen M.R."/>
            <person name="Baker S.E."/>
        </authorList>
    </citation>
    <scope>NUCLEOTIDE SEQUENCE [LARGE SCALE GENOMIC DNA]</scope>
    <source>
        <strain evidence="1 2">CBS 114.80</strain>
    </source>
</reference>